<keyword evidence="2" id="KW-1133">Transmembrane helix</keyword>
<sequence>MARPRFRRETLSIHTITIFTLIFLPGTFIATLFSSGVLRWDEDGTLGSDWVVRGGGIRLFLSICLPLTAITISIWAVMYAVAAAARDATARTQASPQAPGGNEKGGSGVVVMGV</sequence>
<dbReference type="Proteomes" id="UP001303115">
    <property type="component" value="Unassembled WGS sequence"/>
</dbReference>
<evidence type="ECO:0000256" key="1">
    <source>
        <dbReference type="SAM" id="MobiDB-lite"/>
    </source>
</evidence>
<feature type="transmembrane region" description="Helical" evidence="2">
    <location>
        <begin position="12"/>
        <end position="37"/>
    </location>
</feature>
<protein>
    <submittedName>
        <fullName evidence="3">Uncharacterized protein</fullName>
    </submittedName>
</protein>
<comment type="caution">
    <text evidence="3">The sequence shown here is derived from an EMBL/GenBank/DDBJ whole genome shotgun (WGS) entry which is preliminary data.</text>
</comment>
<evidence type="ECO:0000313" key="3">
    <source>
        <dbReference type="EMBL" id="KAK4038959.1"/>
    </source>
</evidence>
<reference evidence="4" key="1">
    <citation type="journal article" date="2023" name="Mol. Phylogenet. Evol.">
        <title>Genome-scale phylogeny and comparative genomics of the fungal order Sordariales.</title>
        <authorList>
            <person name="Hensen N."/>
            <person name="Bonometti L."/>
            <person name="Westerberg I."/>
            <person name="Brannstrom I.O."/>
            <person name="Guillou S."/>
            <person name="Cros-Aarteil S."/>
            <person name="Calhoun S."/>
            <person name="Haridas S."/>
            <person name="Kuo A."/>
            <person name="Mondo S."/>
            <person name="Pangilinan J."/>
            <person name="Riley R."/>
            <person name="LaButti K."/>
            <person name="Andreopoulos B."/>
            <person name="Lipzen A."/>
            <person name="Chen C."/>
            <person name="Yan M."/>
            <person name="Daum C."/>
            <person name="Ng V."/>
            <person name="Clum A."/>
            <person name="Steindorff A."/>
            <person name="Ohm R.A."/>
            <person name="Martin F."/>
            <person name="Silar P."/>
            <person name="Natvig D.O."/>
            <person name="Lalanne C."/>
            <person name="Gautier V."/>
            <person name="Ament-Velasquez S.L."/>
            <person name="Kruys A."/>
            <person name="Hutchinson M.I."/>
            <person name="Powell A.J."/>
            <person name="Barry K."/>
            <person name="Miller A.N."/>
            <person name="Grigoriev I.V."/>
            <person name="Debuchy R."/>
            <person name="Gladieux P."/>
            <person name="Hiltunen Thoren M."/>
            <person name="Johannesson H."/>
        </authorList>
    </citation>
    <scope>NUCLEOTIDE SEQUENCE [LARGE SCALE GENOMIC DNA]</scope>
    <source>
        <strain evidence="4">CBS 284.82</strain>
    </source>
</reference>
<dbReference type="Gene3D" id="1.20.58.340">
    <property type="entry name" value="Magnesium transport protein CorA, transmembrane region"/>
    <property type="match status" value="1"/>
</dbReference>
<gene>
    <name evidence="3" type="ORF">C8A01DRAFT_37073</name>
</gene>
<proteinExistence type="predicted"/>
<evidence type="ECO:0000256" key="2">
    <source>
        <dbReference type="SAM" id="Phobius"/>
    </source>
</evidence>
<dbReference type="EMBL" id="MU854414">
    <property type="protein sequence ID" value="KAK4038959.1"/>
    <property type="molecule type" value="Genomic_DNA"/>
</dbReference>
<keyword evidence="2" id="KW-0812">Transmembrane</keyword>
<accession>A0AAN6SQ48</accession>
<name>A0AAN6SQ48_9PEZI</name>
<dbReference type="AlphaFoldDB" id="A0AAN6SQ48"/>
<feature type="transmembrane region" description="Helical" evidence="2">
    <location>
        <begin position="57"/>
        <end position="81"/>
    </location>
</feature>
<keyword evidence="2" id="KW-0472">Membrane</keyword>
<keyword evidence="4" id="KW-1185">Reference proteome</keyword>
<feature type="region of interest" description="Disordered" evidence="1">
    <location>
        <begin position="92"/>
        <end position="114"/>
    </location>
</feature>
<evidence type="ECO:0000313" key="4">
    <source>
        <dbReference type="Proteomes" id="UP001303115"/>
    </source>
</evidence>
<organism evidence="3 4">
    <name type="scientific">Parachaetomium inaequale</name>
    <dbReference type="NCBI Taxonomy" id="2588326"/>
    <lineage>
        <taxon>Eukaryota</taxon>
        <taxon>Fungi</taxon>
        <taxon>Dikarya</taxon>
        <taxon>Ascomycota</taxon>
        <taxon>Pezizomycotina</taxon>
        <taxon>Sordariomycetes</taxon>
        <taxon>Sordariomycetidae</taxon>
        <taxon>Sordariales</taxon>
        <taxon>Chaetomiaceae</taxon>
        <taxon>Parachaetomium</taxon>
    </lineage>
</organism>